<evidence type="ECO:0000256" key="4">
    <source>
        <dbReference type="ARBA" id="ARBA00022741"/>
    </source>
</evidence>
<evidence type="ECO:0000256" key="3">
    <source>
        <dbReference type="ARBA" id="ARBA00022692"/>
    </source>
</evidence>
<dbReference type="InterPro" id="IPR027417">
    <property type="entry name" value="P-loop_NTPase"/>
</dbReference>
<feature type="transmembrane region" description="Helical" evidence="8">
    <location>
        <begin position="450"/>
        <end position="470"/>
    </location>
</feature>
<dbReference type="InterPro" id="IPR050352">
    <property type="entry name" value="ABCG_transporters"/>
</dbReference>
<comment type="subcellular location">
    <subcellularLocation>
        <location evidence="1">Membrane</location>
        <topology evidence="1">Multi-pass membrane protein</topology>
    </subcellularLocation>
</comment>
<feature type="transmembrane region" description="Helical" evidence="8">
    <location>
        <begin position="426"/>
        <end position="444"/>
    </location>
</feature>
<keyword evidence="11" id="KW-1185">Reference proteome</keyword>
<dbReference type="PROSITE" id="PS50893">
    <property type="entry name" value="ABC_TRANSPORTER_2"/>
    <property type="match status" value="1"/>
</dbReference>
<keyword evidence="4" id="KW-0547">Nucleotide-binding</keyword>
<feature type="domain" description="ABC transporter" evidence="9">
    <location>
        <begin position="10"/>
        <end position="244"/>
    </location>
</feature>
<dbReference type="InterPro" id="IPR017871">
    <property type="entry name" value="ABC_transporter-like_CS"/>
</dbReference>
<evidence type="ECO:0000256" key="2">
    <source>
        <dbReference type="ARBA" id="ARBA00022448"/>
    </source>
</evidence>
<dbReference type="Gene3D" id="3.40.50.300">
    <property type="entry name" value="P-loop containing nucleotide triphosphate hydrolases"/>
    <property type="match status" value="1"/>
</dbReference>
<evidence type="ECO:0000259" key="9">
    <source>
        <dbReference type="PROSITE" id="PS50893"/>
    </source>
</evidence>
<evidence type="ECO:0000313" key="11">
    <source>
        <dbReference type="Proteomes" id="UP000014978"/>
    </source>
</evidence>
<dbReference type="SUPFAM" id="SSF52540">
    <property type="entry name" value="P-loop containing nucleoside triphosphate hydrolases"/>
    <property type="match status" value="1"/>
</dbReference>
<keyword evidence="6 8" id="KW-1133">Transmembrane helix</keyword>
<feature type="transmembrane region" description="Helical" evidence="8">
    <location>
        <begin position="576"/>
        <end position="603"/>
    </location>
</feature>
<keyword evidence="2" id="KW-0813">Transport</keyword>
<dbReference type="Proteomes" id="UP000014978">
    <property type="component" value="Unassembled WGS sequence"/>
</dbReference>
<dbReference type="STRING" id="1358809.S7XT51"/>
<dbReference type="VEuPathDB" id="MicrosporidiaDB:SLOPH_90"/>
<feature type="transmembrane region" description="Helical" evidence="8">
    <location>
        <begin position="363"/>
        <end position="385"/>
    </location>
</feature>
<sequence length="612" mass="70494">MDISWNRISVHVPNRNTNNPGKYAHILEDSNGCARRGKLLAIMGPSGSGKTTFLKALVGRIPPGSKTSGTILGDGKERKISDWIQRSAYVDQDDSIYDQLSVYETVLFAAKFRSKQDNVESKVTNILEDLRIDNIAHNKMNSISGGERKRAMIAVELVSDPDLYFLDEPTSGLDTFMTISFVKLLKEYAVKNNKTIVLTIHQPPQGAFNAIDDLMLLAKGKTIYCGEAKKCEKYFNNFGFFKNEEGPFSDYVLEVLVRKDIESAQFHQMIEANKKKYGKDEIDVKYKKSNDSYVDYSLNLKHLFLLLKRRFLMFTFTQKKIIEIIIKLIFLVLPIIYNRSYWNRFSSITDNVENRGMTDQINLTIYVENIFIFTLVFMSYATLYLSVNVSKSIYAIAPESQLVRREMGVCIYSVTSYYLSVFIHEAIEHIIINLIFISTLYFTVNRGISWIYFIFMIIGVIFFLPVYIMLGSITTDYRILYIFSILTFIISLIPVIPIFFFPEHIFKSIGKLCYVVLGSPLFWSPTYYVVFFASIFFKYIFVSLLKTKETKEMYRNIVMPKLIDVLRHIIPKLSLHFSVIGILSICTTGMVVIMGLFVLGRLLKPDFRMKMS</sequence>
<feature type="transmembrane region" description="Helical" evidence="8">
    <location>
        <begin position="320"/>
        <end position="337"/>
    </location>
</feature>
<evidence type="ECO:0000256" key="7">
    <source>
        <dbReference type="ARBA" id="ARBA00023136"/>
    </source>
</evidence>
<dbReference type="OrthoDB" id="2196280at2759"/>
<evidence type="ECO:0000313" key="10">
    <source>
        <dbReference type="EMBL" id="EPR79083.1"/>
    </source>
</evidence>
<comment type="caution">
    <text evidence="10">The sequence shown here is derived from an EMBL/GenBank/DDBJ whole genome shotgun (WGS) entry which is preliminary data.</text>
</comment>
<reference evidence="11" key="1">
    <citation type="journal article" date="2013" name="PLoS Genet.">
        <title>The genome of Spraguea lophii and the basis of host-microsporidian interactions.</title>
        <authorList>
            <person name="Campbell S.E."/>
            <person name="Williams T.A."/>
            <person name="Yousuf A."/>
            <person name="Soanes D.M."/>
            <person name="Paszkiewicz K.H."/>
            <person name="Williams B.A.P."/>
        </authorList>
    </citation>
    <scope>NUCLEOTIDE SEQUENCE [LARGE SCALE GENOMIC DNA]</scope>
    <source>
        <strain evidence="11">42_110</strain>
    </source>
</reference>
<dbReference type="OMA" id="IYVENIF"/>
<dbReference type="GO" id="GO:0016020">
    <property type="term" value="C:membrane"/>
    <property type="evidence" value="ECO:0007669"/>
    <property type="project" value="UniProtKB-SubCell"/>
</dbReference>
<dbReference type="GO" id="GO:0005524">
    <property type="term" value="F:ATP binding"/>
    <property type="evidence" value="ECO:0007669"/>
    <property type="project" value="UniProtKB-KW"/>
</dbReference>
<dbReference type="PROSITE" id="PS00211">
    <property type="entry name" value="ABC_TRANSPORTER_1"/>
    <property type="match status" value="1"/>
</dbReference>
<evidence type="ECO:0000256" key="1">
    <source>
        <dbReference type="ARBA" id="ARBA00004141"/>
    </source>
</evidence>
<dbReference type="PANTHER" id="PTHR48041">
    <property type="entry name" value="ABC TRANSPORTER G FAMILY MEMBER 28"/>
    <property type="match status" value="1"/>
</dbReference>
<dbReference type="PANTHER" id="PTHR48041:SF91">
    <property type="entry name" value="ABC TRANSPORTER G FAMILY MEMBER 28"/>
    <property type="match status" value="1"/>
</dbReference>
<feature type="transmembrane region" description="Helical" evidence="8">
    <location>
        <begin position="521"/>
        <end position="541"/>
    </location>
</feature>
<dbReference type="Pfam" id="PF00005">
    <property type="entry name" value="ABC_tran"/>
    <property type="match status" value="1"/>
</dbReference>
<name>S7XT51_SPRLO</name>
<keyword evidence="3 8" id="KW-0812">Transmembrane</keyword>
<gene>
    <name evidence="10" type="ORF">SLOPH_90</name>
</gene>
<dbReference type="AlphaFoldDB" id="S7XT51"/>
<accession>S7XT51</accession>
<evidence type="ECO:0000256" key="8">
    <source>
        <dbReference type="SAM" id="Phobius"/>
    </source>
</evidence>
<feature type="transmembrane region" description="Helical" evidence="8">
    <location>
        <begin position="479"/>
        <end position="501"/>
    </location>
</feature>
<evidence type="ECO:0000256" key="5">
    <source>
        <dbReference type="ARBA" id="ARBA00022840"/>
    </source>
</evidence>
<dbReference type="GO" id="GO:0140359">
    <property type="term" value="F:ABC-type transporter activity"/>
    <property type="evidence" value="ECO:0007669"/>
    <property type="project" value="InterPro"/>
</dbReference>
<dbReference type="EMBL" id="ATCN01000408">
    <property type="protein sequence ID" value="EPR79083.1"/>
    <property type="molecule type" value="Genomic_DNA"/>
</dbReference>
<proteinExistence type="predicted"/>
<organism evidence="10 11">
    <name type="scientific">Spraguea lophii (strain 42_110)</name>
    <name type="common">Microsporidian parasite</name>
    <dbReference type="NCBI Taxonomy" id="1358809"/>
    <lineage>
        <taxon>Eukaryota</taxon>
        <taxon>Fungi</taxon>
        <taxon>Fungi incertae sedis</taxon>
        <taxon>Microsporidia</taxon>
        <taxon>Spragueidae</taxon>
        <taxon>Spraguea</taxon>
    </lineage>
</organism>
<dbReference type="SMART" id="SM00382">
    <property type="entry name" value="AAA"/>
    <property type="match status" value="1"/>
</dbReference>
<dbReference type="InParanoid" id="S7XT51"/>
<dbReference type="HOGENOM" id="CLU_020421_1_0_1"/>
<dbReference type="Pfam" id="PF19055">
    <property type="entry name" value="ABC2_membrane_7"/>
    <property type="match status" value="1"/>
</dbReference>
<dbReference type="InterPro" id="IPR003439">
    <property type="entry name" value="ABC_transporter-like_ATP-bd"/>
</dbReference>
<dbReference type="InterPro" id="IPR003593">
    <property type="entry name" value="AAA+_ATPase"/>
</dbReference>
<protein>
    <submittedName>
        <fullName evidence="10">ABC transporter</fullName>
    </submittedName>
</protein>
<keyword evidence="5" id="KW-0067">ATP-binding</keyword>
<dbReference type="InterPro" id="IPR043926">
    <property type="entry name" value="ABCG_dom"/>
</dbReference>
<keyword evidence="7 8" id="KW-0472">Membrane</keyword>
<evidence type="ECO:0000256" key="6">
    <source>
        <dbReference type="ARBA" id="ARBA00022989"/>
    </source>
</evidence>
<dbReference type="GO" id="GO:0016887">
    <property type="term" value="F:ATP hydrolysis activity"/>
    <property type="evidence" value="ECO:0007669"/>
    <property type="project" value="InterPro"/>
</dbReference>